<proteinExistence type="predicted"/>
<accession>A0A6J5Q7H2</accession>
<name>A0A6J5Q7H2_9CAUD</name>
<dbReference type="EMBL" id="LR796947">
    <property type="protein sequence ID" value="CAB4177438.1"/>
    <property type="molecule type" value="Genomic_DNA"/>
</dbReference>
<sequence>MSPILGIMASQITGHLEPITRGVFAGGVNGATAATDNISYFSMSSGGSTSTFGTLTTTKGNLGGGIASSSRGIFGGGSLAGPPYASDTIDYVTIATTGNGTSFGTLTVARDQLATASQHGTRGLFMGGSIVTSGTSYNTIDYITIGSTGNATNFGNLIAATRSGGAMASTTRAVFGRGISGGYTNTLEYVTIATTGNATTFGNCATGGYSGGVANETRGLLNGYSTQMTEYITIATTGNAANFGDSTTNRYWQEGMNTSTTAIFVGGASISTNLGLDNIDSYTIATTGAATSFGTITTYPRYGTATCSGA</sequence>
<protein>
    <submittedName>
        <fullName evidence="1">Uncharacterized protein</fullName>
    </submittedName>
</protein>
<organism evidence="1">
    <name type="scientific">uncultured Caudovirales phage</name>
    <dbReference type="NCBI Taxonomy" id="2100421"/>
    <lineage>
        <taxon>Viruses</taxon>
        <taxon>Duplodnaviria</taxon>
        <taxon>Heunggongvirae</taxon>
        <taxon>Uroviricota</taxon>
        <taxon>Caudoviricetes</taxon>
        <taxon>Peduoviridae</taxon>
        <taxon>Maltschvirus</taxon>
        <taxon>Maltschvirus maltsch</taxon>
    </lineage>
</organism>
<evidence type="ECO:0000313" key="1">
    <source>
        <dbReference type="EMBL" id="CAB4177438.1"/>
    </source>
</evidence>
<gene>
    <name evidence="1" type="ORF">UFOVP999_59</name>
</gene>
<reference evidence="1" key="1">
    <citation type="submission" date="2020-05" db="EMBL/GenBank/DDBJ databases">
        <authorList>
            <person name="Chiriac C."/>
            <person name="Salcher M."/>
            <person name="Ghai R."/>
            <person name="Kavagutti S V."/>
        </authorList>
    </citation>
    <scope>NUCLEOTIDE SEQUENCE</scope>
</reference>